<accession>A0A0H4P9M8</accession>
<dbReference type="Pfam" id="PF13302">
    <property type="entry name" value="Acetyltransf_3"/>
    <property type="match status" value="1"/>
</dbReference>
<name>A0A0H4P9M8_9BACT</name>
<dbReference type="InterPro" id="IPR016181">
    <property type="entry name" value="Acyl_CoA_acyltransferase"/>
</dbReference>
<dbReference type="InterPro" id="IPR000182">
    <property type="entry name" value="GNAT_dom"/>
</dbReference>
<dbReference type="RefSeq" id="WP_084011686.1">
    <property type="nucleotide sequence ID" value="NZ_CP012040.1"/>
</dbReference>
<evidence type="ECO:0000313" key="2">
    <source>
        <dbReference type="EMBL" id="AKP50879.1"/>
    </source>
</evidence>
<dbReference type="CDD" id="cd04301">
    <property type="entry name" value="NAT_SF"/>
    <property type="match status" value="1"/>
</dbReference>
<dbReference type="AlphaFoldDB" id="A0A0H4P9M8"/>
<organism evidence="2 3">
    <name type="scientific">Cyclobacterium amurskyense</name>
    <dbReference type="NCBI Taxonomy" id="320787"/>
    <lineage>
        <taxon>Bacteria</taxon>
        <taxon>Pseudomonadati</taxon>
        <taxon>Bacteroidota</taxon>
        <taxon>Cytophagia</taxon>
        <taxon>Cytophagales</taxon>
        <taxon>Cyclobacteriaceae</taxon>
        <taxon>Cyclobacterium</taxon>
    </lineage>
</organism>
<dbReference type="GO" id="GO:0016747">
    <property type="term" value="F:acyltransferase activity, transferring groups other than amino-acyl groups"/>
    <property type="evidence" value="ECO:0007669"/>
    <property type="project" value="InterPro"/>
</dbReference>
<dbReference type="SUPFAM" id="SSF55729">
    <property type="entry name" value="Acyl-CoA N-acyltransferases (Nat)"/>
    <property type="match status" value="1"/>
</dbReference>
<dbReference type="InterPro" id="IPR051531">
    <property type="entry name" value="N-acetyltransferase"/>
</dbReference>
<dbReference type="PANTHER" id="PTHR43792:SF13">
    <property type="entry name" value="ACETYLTRANSFERASE"/>
    <property type="match status" value="1"/>
</dbReference>
<keyword evidence="3" id="KW-1185">Reference proteome</keyword>
<evidence type="ECO:0000259" key="1">
    <source>
        <dbReference type="PROSITE" id="PS51186"/>
    </source>
</evidence>
<dbReference type="PROSITE" id="PS51186">
    <property type="entry name" value="GNAT"/>
    <property type="match status" value="1"/>
</dbReference>
<proteinExistence type="predicted"/>
<dbReference type="Proteomes" id="UP000036520">
    <property type="component" value="Chromosome"/>
</dbReference>
<protein>
    <recommendedName>
        <fullName evidence="1">N-acetyltransferase domain-containing protein</fullName>
    </recommendedName>
</protein>
<dbReference type="STRING" id="320787.CA2015_1439"/>
<gene>
    <name evidence="2" type="ORF">CA2015_1439</name>
</gene>
<dbReference type="KEGG" id="camu:CA2015_1439"/>
<dbReference type="EMBL" id="CP012040">
    <property type="protein sequence ID" value="AKP50879.1"/>
    <property type="molecule type" value="Genomic_DNA"/>
</dbReference>
<feature type="domain" description="N-acetyltransferase" evidence="1">
    <location>
        <begin position="28"/>
        <end position="170"/>
    </location>
</feature>
<sequence>MFTSNRVSVFHWNHIVSASEFELSRIHSVLEILTPKVTKAVPDGWQNIGSIEKTEDWIQQRKSEGGFYDIVLSETTEIIGFLFLYTVIDSKDLGELRLGYLLREEVWGKGIGTELINGLVEWARQTKLIGSIAGGVEKQNQGSIRVLEKNGFYRSNEEMPEQMYLYKFKI</sequence>
<reference evidence="2 3" key="1">
    <citation type="submission" date="2015-07" db="EMBL/GenBank/DDBJ databases">
        <authorList>
            <person name="Kim K.M."/>
        </authorList>
    </citation>
    <scope>NUCLEOTIDE SEQUENCE [LARGE SCALE GENOMIC DNA]</scope>
    <source>
        <strain evidence="2 3">KCTC 12363</strain>
    </source>
</reference>
<dbReference type="PANTHER" id="PTHR43792">
    <property type="entry name" value="GNAT FAMILY, PUTATIVE (AFU_ORTHOLOGUE AFUA_3G00765)-RELATED-RELATED"/>
    <property type="match status" value="1"/>
</dbReference>
<dbReference type="OrthoDB" id="9811523at2"/>
<dbReference type="Gene3D" id="3.40.630.30">
    <property type="match status" value="1"/>
</dbReference>
<evidence type="ECO:0000313" key="3">
    <source>
        <dbReference type="Proteomes" id="UP000036520"/>
    </source>
</evidence>